<dbReference type="AlphaFoldDB" id="A0A9W6B8M9"/>
<evidence type="ECO:0000313" key="1">
    <source>
        <dbReference type="EMBL" id="GLB53667.1"/>
    </source>
</evidence>
<gene>
    <name evidence="1" type="ORF">NBRC110019_27080</name>
</gene>
<keyword evidence="2" id="KW-1185">Reference proteome</keyword>
<accession>A0A9W6B8M9</accession>
<dbReference type="RefSeq" id="WP_281755778.1">
    <property type="nucleotide sequence ID" value="NZ_BRVP01000021.1"/>
</dbReference>
<name>A0A9W6B8M9_9FLAO</name>
<dbReference type="EMBL" id="BRVP01000021">
    <property type="protein sequence ID" value="GLB53667.1"/>
    <property type="molecule type" value="Genomic_DNA"/>
</dbReference>
<reference evidence="1" key="1">
    <citation type="submission" date="2022-07" db="EMBL/GenBank/DDBJ databases">
        <title>Taxonomy of Novel Oxalotrophic and Methylotrophic Bacteria.</title>
        <authorList>
            <person name="Sahin N."/>
            <person name="Tani A."/>
        </authorList>
    </citation>
    <scope>NUCLEOTIDE SEQUENCE</scope>
    <source>
        <strain evidence="1">AM327</strain>
    </source>
</reference>
<sequence>MRNILLLTVLYIIYIQPINAQTKFKNGYIIKTNGEKVNCLIKNNDWNFNPTTFKYKLSENSETLTGDLQAIQEFADDANTFKYIKATVNIDHSSDIIASYSKQRNPEFKSETVFLKELLSGKVNLYVFKQADKTRYFYKFSNSSEAPIALVFKNFMTTTLKASKNEYFKQQIINTLKCPDLTKDYIKTISYHKSDLIKVYTTYNNCGLSKDDKVKNKTTKTSNKWQINTRIKLGANFAGPSLSTKDYSYYSASFDTKATLRGGIELEFILPFNNNKWAIFLEPSYQGYKEETTKTTTYYDINYSLDYASIEVPIGLRHYFFINDNNSIFIDACYYPFDFMLKNDFYMSTRTAYNELKTNQNFGIGIGYRHDKLSIQLRQNTTRNLLSNYINWTADYKTTSLILGYTIF</sequence>
<proteinExistence type="predicted"/>
<comment type="caution">
    <text evidence="1">The sequence shown here is derived from an EMBL/GenBank/DDBJ whole genome shotgun (WGS) entry which is preliminary data.</text>
</comment>
<dbReference type="Proteomes" id="UP001143545">
    <property type="component" value="Unassembled WGS sequence"/>
</dbReference>
<organism evidence="1 2">
    <name type="scientific">Neptunitalea chrysea</name>
    <dbReference type="NCBI Taxonomy" id="1647581"/>
    <lineage>
        <taxon>Bacteria</taxon>
        <taxon>Pseudomonadati</taxon>
        <taxon>Bacteroidota</taxon>
        <taxon>Flavobacteriia</taxon>
        <taxon>Flavobacteriales</taxon>
        <taxon>Flavobacteriaceae</taxon>
        <taxon>Neptunitalea</taxon>
    </lineage>
</organism>
<evidence type="ECO:0008006" key="3">
    <source>
        <dbReference type="Google" id="ProtNLM"/>
    </source>
</evidence>
<protein>
    <recommendedName>
        <fullName evidence="3">tRNA modification GTPase</fullName>
    </recommendedName>
</protein>
<evidence type="ECO:0000313" key="2">
    <source>
        <dbReference type="Proteomes" id="UP001143545"/>
    </source>
</evidence>